<dbReference type="EMBL" id="PGTB01000179">
    <property type="protein sequence ID" value="PJE34459.1"/>
    <property type="molecule type" value="Genomic_DNA"/>
</dbReference>
<reference evidence="1 2" key="1">
    <citation type="journal article" date="2018" name="Int. J. Syst. Evol. Microbiol.">
        <title>Pseudooceanicola lipolyticus sp. nov., a marine alphaproteobacterium, reclassification of Oceanicola flagellatus as Pseudooceanicola flagellatus comb. nov. and emended description of the genus Pseudooceanicola.</title>
        <authorList>
            <person name="Huang M.-M."/>
            <person name="Guo L.-L."/>
            <person name="Wu Y.-H."/>
            <person name="Lai Q.-L."/>
            <person name="Shao Z.-Z."/>
            <person name="Wang C.-S."/>
            <person name="Wu M."/>
            <person name="Xu X.-W."/>
        </authorList>
    </citation>
    <scope>NUCLEOTIDE SEQUENCE [LARGE SCALE GENOMIC DNA]</scope>
    <source>
        <strain evidence="1 2">157</strain>
    </source>
</reference>
<dbReference type="Proteomes" id="UP000231553">
    <property type="component" value="Unassembled WGS sequence"/>
</dbReference>
<protein>
    <submittedName>
        <fullName evidence="1">Uncharacterized protein</fullName>
    </submittedName>
</protein>
<dbReference type="AlphaFoldDB" id="A0A2M8IVB0"/>
<evidence type="ECO:0000313" key="2">
    <source>
        <dbReference type="Proteomes" id="UP000231553"/>
    </source>
</evidence>
<accession>A0A2M8IVB0</accession>
<evidence type="ECO:0000313" key="1">
    <source>
        <dbReference type="EMBL" id="PJE34459.1"/>
    </source>
</evidence>
<organism evidence="1 2">
    <name type="scientific">Pseudooceanicola lipolyticus</name>
    <dbReference type="NCBI Taxonomy" id="2029104"/>
    <lineage>
        <taxon>Bacteria</taxon>
        <taxon>Pseudomonadati</taxon>
        <taxon>Pseudomonadota</taxon>
        <taxon>Alphaproteobacteria</taxon>
        <taxon>Rhodobacterales</taxon>
        <taxon>Paracoccaceae</taxon>
        <taxon>Pseudooceanicola</taxon>
    </lineage>
</organism>
<proteinExistence type="predicted"/>
<gene>
    <name evidence="1" type="ORF">CVM52_22180</name>
</gene>
<keyword evidence="2" id="KW-1185">Reference proteome</keyword>
<name>A0A2M8IVB0_9RHOB</name>
<comment type="caution">
    <text evidence="1">The sequence shown here is derived from an EMBL/GenBank/DDBJ whole genome shotgun (WGS) entry which is preliminary data.</text>
</comment>
<sequence length="73" mass="8135">MQDCQGLTLCDKYIRDFQTKFVLRRPHDFATATVGRADEDMVGGVARACLQNGTKIIAQERRGGDLFAFKIGL</sequence>